<dbReference type="PANTHER" id="PTHR23389:SF21">
    <property type="entry name" value="ATPASE FAMILY AAA DOMAIN-CONTAINING PROTEIN 5"/>
    <property type="match status" value="1"/>
</dbReference>
<feature type="region of interest" description="Disordered" evidence="1">
    <location>
        <begin position="30"/>
        <end position="76"/>
    </location>
</feature>
<dbReference type="GeneID" id="74896677"/>
<name>C8VCW2_EMENI</name>
<dbReference type="GO" id="GO:0003677">
    <property type="term" value="F:DNA binding"/>
    <property type="evidence" value="ECO:0000318"/>
    <property type="project" value="GO_Central"/>
</dbReference>
<evidence type="ECO:0000259" key="2">
    <source>
        <dbReference type="SMART" id="SM00382"/>
    </source>
</evidence>
<dbReference type="PANTHER" id="PTHR23389">
    <property type="entry name" value="CHROMOSOME TRANSMISSION FIDELITY FACTOR 18"/>
    <property type="match status" value="1"/>
</dbReference>
<dbReference type="Gene3D" id="3.40.50.300">
    <property type="entry name" value="P-loop containing nucleotide triphosphate hydrolases"/>
    <property type="match status" value="1"/>
</dbReference>
<reference evidence="4" key="1">
    <citation type="journal article" date="2005" name="Nature">
        <title>Sequencing of Aspergillus nidulans and comparative analysis with A. fumigatus and A. oryzae.</title>
        <authorList>
            <person name="Galagan J.E."/>
            <person name="Calvo S.E."/>
            <person name="Cuomo C."/>
            <person name="Ma L.J."/>
            <person name="Wortman J.R."/>
            <person name="Batzoglou S."/>
            <person name="Lee S.I."/>
            <person name="Basturkmen M."/>
            <person name="Spevak C.C."/>
            <person name="Clutterbuck J."/>
            <person name="Kapitonov V."/>
            <person name="Jurka J."/>
            <person name="Scazzocchio C."/>
            <person name="Farman M."/>
            <person name="Butler J."/>
            <person name="Purcell S."/>
            <person name="Harris S."/>
            <person name="Braus G.H."/>
            <person name="Draht O."/>
            <person name="Busch S."/>
            <person name="D'Enfert C."/>
            <person name="Bouchier C."/>
            <person name="Goldman G.H."/>
            <person name="Bell-Pedersen D."/>
            <person name="Griffiths-Jones S."/>
            <person name="Doonan J.H."/>
            <person name="Yu J."/>
            <person name="Vienken K."/>
            <person name="Pain A."/>
            <person name="Freitag M."/>
            <person name="Selker E.U."/>
            <person name="Archer D.B."/>
            <person name="Penalva M.A."/>
            <person name="Oakley B.R."/>
            <person name="Momany M."/>
            <person name="Tanaka T."/>
            <person name="Kumagai T."/>
            <person name="Asai K."/>
            <person name="Machida M."/>
            <person name="Nierman W.C."/>
            <person name="Denning D.W."/>
            <person name="Caddick M."/>
            <person name="Hynes M."/>
            <person name="Paoletti M."/>
            <person name="Fischer R."/>
            <person name="Miller B."/>
            <person name="Dyer P."/>
            <person name="Sachs M.S."/>
            <person name="Osmani S.A."/>
            <person name="Birren B.W."/>
        </authorList>
    </citation>
    <scope>NUCLEOTIDE SEQUENCE [LARGE SCALE GENOMIC DNA]</scope>
    <source>
        <strain evidence="4">FGSC A4 / ATCC 38163 / CBS 112.46 / NRRL 194 / M139</strain>
    </source>
</reference>
<dbReference type="SMART" id="SM00382">
    <property type="entry name" value="AAA"/>
    <property type="match status" value="1"/>
</dbReference>
<dbReference type="AlphaFoldDB" id="C8VCW2"/>
<dbReference type="Proteomes" id="UP000000560">
    <property type="component" value="Chromosome IV"/>
</dbReference>
<dbReference type="GO" id="GO:0005634">
    <property type="term" value="C:nucleus"/>
    <property type="evidence" value="ECO:0000318"/>
    <property type="project" value="GO_Central"/>
</dbReference>
<dbReference type="InterPro" id="IPR003593">
    <property type="entry name" value="AAA+_ATPase"/>
</dbReference>
<evidence type="ECO:0000313" key="4">
    <source>
        <dbReference type="Proteomes" id="UP000000560"/>
    </source>
</evidence>
<dbReference type="RefSeq" id="XP_050467868.1">
    <property type="nucleotide sequence ID" value="XM_050611894.1"/>
</dbReference>
<dbReference type="VEuPathDB" id="FungiDB:AN10917"/>
<proteinExistence type="predicted"/>
<dbReference type="GO" id="GO:0016887">
    <property type="term" value="F:ATP hydrolysis activity"/>
    <property type="evidence" value="ECO:0007669"/>
    <property type="project" value="InterPro"/>
</dbReference>
<feature type="region of interest" description="Disordered" evidence="1">
    <location>
        <begin position="461"/>
        <end position="482"/>
    </location>
</feature>
<dbReference type="InterPro" id="IPR003959">
    <property type="entry name" value="ATPase_AAA_core"/>
</dbReference>
<dbReference type="InterPro" id="IPR027417">
    <property type="entry name" value="P-loop_NTPase"/>
</dbReference>
<dbReference type="SUPFAM" id="SSF52540">
    <property type="entry name" value="P-loop containing nucleoside triphosphate hydrolases"/>
    <property type="match status" value="1"/>
</dbReference>
<sequence length="1127" mass="124540">MAMGQGEQRAIHAFFRKDFEGPTPLVQSVENSLACPTSSQEANGSPVLQTTPVAALDHDPNINRRKRRKTSNDAEEISSNDLVTTDGEQTVTGVSAPVEDGTALTSTQTTGTLVAVETTNDTPAEAEQKKQKVIKLNANGKLLSSPVANRFTDMSKKKGTKRGKPAPQHSDSLERKLVVIKYLDKTGFSQSIGRQIDDILSGRRKYIVSNHATRQINTVTAAPTSKQPAKATHPFFLKKTAQKAEVPSSHVECHDSVSPPSGDRLATKSQSAQSRSLSKSSPFRHAFNKVPEPMHPLWPPSGLIHVRNLSNELDLRNDGDRQATATDNRKSKTPAVQVIDEENVLSFLKSSDILPALRKPSKQVISGRVLQAKVGKRLMGRGASSDTDEAPSPDTLHSAVARLYTSLPSSMSAFERGDYEAQLWAHKYAPSTAKQVLCATKEALMLRDWLNHLVVSSVDVGSSSRDNEKAKRKQEKKRKRRKRTDKLDGFVVFSEDEYSLGEISGSDDELAGDVTVSNKRTVIRTGDLTFNLKSSSDRSRIANAILLSGPSGCGKTASVYAVAKEMDFEVFEINAGSRRSAKDILDRIGDMTQNHLVHNLHDKENVNQPFGTSSQAEELEDAKQNQLTGFFMPAKKAGRPQPKAPSKENVMKHSRTQKQSLILLEEADILFEEDKQFWSGVLTLINQSKRPIVITCNDESLIPLDDISFHAILRYRAPSQGLAVDYLLLMAASEGHILQRTAVERLYSSTRNDLRKSIMELNYWCQMAVGSEKSGLDWMIDRWPQGVDLDSNGDKLRMLSADTYDNYMGWFSRDIMISPGLATESELREEALHWWHLSLQEADVMEDSQLQSFREPKTSLSKIEHIESLCSQSEYMESRSVLDLLAAPCSLDARMDAIDTSIPPISEKQKLNFVDGYKLLHADKLPDYATLTLDIGSTFQTLLGRVFRGTCEADSKDMLASNMLEAVSKPKAAEPAKELLEVLVPIAKPDCGYPPPSGGAELAFEYGQQSIVEDLAPYVRSIVAFDLRLENYRRELSGLLSGDAKGTKRMRTTRASRAALEGGSKAETRKERWFSPAVNVQRILATGNREWQDLLVQNGYFTVPVALEQATMERSELPSGSASDGSI</sequence>
<dbReference type="OMA" id="RNHLVQQ"/>
<gene>
    <name evidence="3" type="ORF">ANIA_10917</name>
</gene>
<dbReference type="OrthoDB" id="10064318at2759"/>
<evidence type="ECO:0000313" key="3">
    <source>
        <dbReference type="EMBL" id="CBF78770.1"/>
    </source>
</evidence>
<evidence type="ECO:0000256" key="1">
    <source>
        <dbReference type="SAM" id="MobiDB-lite"/>
    </source>
</evidence>
<dbReference type="eggNOG" id="KOG1968">
    <property type="taxonomic scope" value="Eukaryota"/>
</dbReference>
<dbReference type="Pfam" id="PF00004">
    <property type="entry name" value="AAA"/>
    <property type="match status" value="1"/>
</dbReference>
<reference evidence="4" key="2">
    <citation type="journal article" date="2009" name="Fungal Genet. Biol.">
        <title>The 2008 update of the Aspergillus nidulans genome annotation: a community effort.</title>
        <authorList>
            <person name="Wortman J.R."/>
            <person name="Gilsenan J.M."/>
            <person name="Joardar V."/>
            <person name="Deegan J."/>
            <person name="Clutterbuck J."/>
            <person name="Andersen M.R."/>
            <person name="Archer D."/>
            <person name="Bencina M."/>
            <person name="Braus G."/>
            <person name="Coutinho P."/>
            <person name="von Dohren H."/>
            <person name="Doonan J."/>
            <person name="Driessen A.J."/>
            <person name="Durek P."/>
            <person name="Espeso E."/>
            <person name="Fekete E."/>
            <person name="Flipphi M."/>
            <person name="Estrada C.G."/>
            <person name="Geysens S."/>
            <person name="Goldman G."/>
            <person name="de Groot P.W."/>
            <person name="Hansen K."/>
            <person name="Harris S.D."/>
            <person name="Heinekamp T."/>
            <person name="Helmstaedt K."/>
            <person name="Henrissat B."/>
            <person name="Hofmann G."/>
            <person name="Homan T."/>
            <person name="Horio T."/>
            <person name="Horiuchi H."/>
            <person name="James S."/>
            <person name="Jones M."/>
            <person name="Karaffa L."/>
            <person name="Karanyi Z."/>
            <person name="Kato M."/>
            <person name="Keller N."/>
            <person name="Kelly D.E."/>
            <person name="Kiel J.A."/>
            <person name="Kim J.M."/>
            <person name="van der Klei I.J."/>
            <person name="Klis F.M."/>
            <person name="Kovalchuk A."/>
            <person name="Krasevec N."/>
            <person name="Kubicek C.P."/>
            <person name="Liu B."/>
            <person name="Maccabe A."/>
            <person name="Meyer V."/>
            <person name="Mirabito P."/>
            <person name="Miskei M."/>
            <person name="Mos M."/>
            <person name="Mullins J."/>
            <person name="Nelson D.R."/>
            <person name="Nielsen J."/>
            <person name="Oakley B.R."/>
            <person name="Osmani S.A."/>
            <person name="Pakula T."/>
            <person name="Paszewski A."/>
            <person name="Paulsen I."/>
            <person name="Pilsyk S."/>
            <person name="Pocsi I."/>
            <person name="Punt P.J."/>
            <person name="Ram A.F."/>
            <person name="Ren Q."/>
            <person name="Robellet X."/>
            <person name="Robson G."/>
            <person name="Seiboth B."/>
            <person name="van Solingen P."/>
            <person name="Specht T."/>
            <person name="Sun J."/>
            <person name="Taheri-Talesh N."/>
            <person name="Takeshita N."/>
            <person name="Ussery D."/>
            <person name="vanKuyk P.A."/>
            <person name="Visser H."/>
            <person name="van de Vondervoort P.J."/>
            <person name="de Vries R.P."/>
            <person name="Walton J."/>
            <person name="Xiang X."/>
            <person name="Xiong Y."/>
            <person name="Zeng A.P."/>
            <person name="Brandt B.W."/>
            <person name="Cornell M.J."/>
            <person name="van den Hondel C.A."/>
            <person name="Visser J."/>
            <person name="Oliver S.G."/>
            <person name="Turner G."/>
        </authorList>
    </citation>
    <scope>GENOME REANNOTATION</scope>
    <source>
        <strain evidence="4">FGSC A4 / ATCC 38163 / CBS 112.46 / NRRL 194 / M139</strain>
    </source>
</reference>
<accession>C8VCW2</accession>
<feature type="domain" description="AAA+ ATPase" evidence="2">
    <location>
        <begin position="541"/>
        <end position="722"/>
    </location>
</feature>
<feature type="compositionally biased region" description="Polar residues" evidence="1">
    <location>
        <begin position="30"/>
        <end position="52"/>
    </location>
</feature>
<feature type="compositionally biased region" description="Basic residues" evidence="1">
    <location>
        <begin position="470"/>
        <end position="482"/>
    </location>
</feature>
<dbReference type="InParanoid" id="C8VCW2"/>
<keyword evidence="4" id="KW-1185">Reference proteome</keyword>
<feature type="compositionally biased region" description="Low complexity" evidence="1">
    <location>
        <begin position="268"/>
        <end position="281"/>
    </location>
</feature>
<dbReference type="GO" id="GO:0005524">
    <property type="term" value="F:ATP binding"/>
    <property type="evidence" value="ECO:0007669"/>
    <property type="project" value="InterPro"/>
</dbReference>
<dbReference type="HOGENOM" id="CLU_003721_0_0_1"/>
<dbReference type="EMBL" id="BN001304">
    <property type="protein sequence ID" value="CBF78770.1"/>
    <property type="molecule type" value="Genomic_DNA"/>
</dbReference>
<organism evidence="3 4">
    <name type="scientific">Emericella nidulans (strain FGSC A4 / ATCC 38163 / CBS 112.46 / NRRL 194 / M139)</name>
    <name type="common">Aspergillus nidulans</name>
    <dbReference type="NCBI Taxonomy" id="227321"/>
    <lineage>
        <taxon>Eukaryota</taxon>
        <taxon>Fungi</taxon>
        <taxon>Dikarya</taxon>
        <taxon>Ascomycota</taxon>
        <taxon>Pezizomycotina</taxon>
        <taxon>Eurotiomycetes</taxon>
        <taxon>Eurotiomycetidae</taxon>
        <taxon>Eurotiales</taxon>
        <taxon>Aspergillaceae</taxon>
        <taxon>Aspergillus</taxon>
        <taxon>Aspergillus subgen. Nidulantes</taxon>
    </lineage>
</organism>
<protein>
    <recommendedName>
        <fullName evidence="2">AAA+ ATPase domain-containing protein</fullName>
    </recommendedName>
</protein>
<dbReference type="CDD" id="cd00009">
    <property type="entry name" value="AAA"/>
    <property type="match status" value="1"/>
</dbReference>
<dbReference type="STRING" id="227321.C8VCW2"/>
<feature type="region of interest" description="Disordered" evidence="1">
    <location>
        <begin position="246"/>
        <end position="282"/>
    </location>
</feature>
<dbReference type="KEGG" id="ani:ANIA_10917"/>